<evidence type="ECO:0000313" key="2">
    <source>
        <dbReference type="Proteomes" id="UP000807115"/>
    </source>
</evidence>
<reference evidence="1" key="1">
    <citation type="journal article" date="2019" name="BMC Genomics">
        <title>A new reference genome for Sorghum bicolor reveals high levels of sequence similarity between sweet and grain genotypes: implications for the genetics of sugar metabolism.</title>
        <authorList>
            <person name="Cooper E.A."/>
            <person name="Brenton Z.W."/>
            <person name="Flinn B.S."/>
            <person name="Jenkins J."/>
            <person name="Shu S."/>
            <person name="Flowers D."/>
            <person name="Luo F."/>
            <person name="Wang Y."/>
            <person name="Xia P."/>
            <person name="Barry K."/>
            <person name="Daum C."/>
            <person name="Lipzen A."/>
            <person name="Yoshinaga Y."/>
            <person name="Schmutz J."/>
            <person name="Saski C."/>
            <person name="Vermerris W."/>
            <person name="Kresovich S."/>
        </authorList>
    </citation>
    <scope>NUCLEOTIDE SEQUENCE</scope>
</reference>
<dbReference type="AlphaFoldDB" id="A0A921U8I2"/>
<organism evidence="1 2">
    <name type="scientific">Sorghum bicolor</name>
    <name type="common">Sorghum</name>
    <name type="synonym">Sorghum vulgare</name>
    <dbReference type="NCBI Taxonomy" id="4558"/>
    <lineage>
        <taxon>Eukaryota</taxon>
        <taxon>Viridiplantae</taxon>
        <taxon>Streptophyta</taxon>
        <taxon>Embryophyta</taxon>
        <taxon>Tracheophyta</taxon>
        <taxon>Spermatophyta</taxon>
        <taxon>Magnoliopsida</taxon>
        <taxon>Liliopsida</taxon>
        <taxon>Poales</taxon>
        <taxon>Poaceae</taxon>
        <taxon>PACMAD clade</taxon>
        <taxon>Panicoideae</taxon>
        <taxon>Andropogonodae</taxon>
        <taxon>Andropogoneae</taxon>
        <taxon>Sorghinae</taxon>
        <taxon>Sorghum</taxon>
    </lineage>
</organism>
<proteinExistence type="predicted"/>
<evidence type="ECO:0000313" key="1">
    <source>
        <dbReference type="EMBL" id="KAG0521711.1"/>
    </source>
</evidence>
<reference evidence="1" key="2">
    <citation type="submission" date="2020-10" db="EMBL/GenBank/DDBJ databases">
        <authorList>
            <person name="Cooper E.A."/>
            <person name="Brenton Z.W."/>
            <person name="Flinn B.S."/>
            <person name="Jenkins J."/>
            <person name="Shu S."/>
            <person name="Flowers D."/>
            <person name="Luo F."/>
            <person name="Wang Y."/>
            <person name="Xia P."/>
            <person name="Barry K."/>
            <person name="Daum C."/>
            <person name="Lipzen A."/>
            <person name="Yoshinaga Y."/>
            <person name="Schmutz J."/>
            <person name="Saski C."/>
            <person name="Vermerris W."/>
            <person name="Kresovich S."/>
        </authorList>
    </citation>
    <scope>NUCLEOTIDE SEQUENCE</scope>
</reference>
<sequence>MLAPSTIHLHHGHSDICSTRIGIGSNYAILNICISREDGA</sequence>
<comment type="caution">
    <text evidence="1">The sequence shown here is derived from an EMBL/GenBank/DDBJ whole genome shotgun (WGS) entry which is preliminary data.</text>
</comment>
<protein>
    <submittedName>
        <fullName evidence="1">Uncharacterized protein</fullName>
    </submittedName>
</protein>
<name>A0A921U8I2_SORBI</name>
<accession>A0A921U8I2</accession>
<dbReference type="Proteomes" id="UP000807115">
    <property type="component" value="Chromosome 8"/>
</dbReference>
<dbReference type="EMBL" id="CM027687">
    <property type="protein sequence ID" value="KAG0521711.1"/>
    <property type="molecule type" value="Genomic_DNA"/>
</dbReference>
<gene>
    <name evidence="1" type="ORF">BDA96_08G184500</name>
</gene>